<reference evidence="2 3" key="1">
    <citation type="submission" date="2017-11" db="EMBL/GenBank/DDBJ databases">
        <title>Genome sequencing of Fusobacterium periodonticum KCOM 1261.</title>
        <authorList>
            <person name="Kook J.-K."/>
            <person name="Park S.-N."/>
            <person name="Lim Y.K."/>
        </authorList>
    </citation>
    <scope>NUCLEOTIDE SEQUENCE [LARGE SCALE GENOMIC DNA]</scope>
    <source>
        <strain evidence="2 3">KCOM 1261</strain>
    </source>
</reference>
<proteinExistence type="predicted"/>
<dbReference type="EMBL" id="CP024699">
    <property type="protein sequence ID" value="ATV60221.1"/>
    <property type="molecule type" value="Genomic_DNA"/>
</dbReference>
<name>A0A2D3NXU2_9FUSO</name>
<gene>
    <name evidence="2" type="ORF">CTM72_11195</name>
</gene>
<feature type="chain" id="PRO_5013743323" description="Lipoprotein" evidence="1">
    <location>
        <begin position="21"/>
        <end position="173"/>
    </location>
</feature>
<dbReference type="AlphaFoldDB" id="A0A2D3NXU2"/>
<dbReference type="Proteomes" id="UP000230056">
    <property type="component" value="Chromosome"/>
</dbReference>
<protein>
    <recommendedName>
        <fullName evidence="4">Lipoprotein</fullName>
    </recommendedName>
</protein>
<evidence type="ECO:0000313" key="2">
    <source>
        <dbReference type="EMBL" id="ATV60221.1"/>
    </source>
</evidence>
<keyword evidence="1" id="KW-0732">Signal</keyword>
<evidence type="ECO:0008006" key="4">
    <source>
        <dbReference type="Google" id="ProtNLM"/>
    </source>
</evidence>
<sequence>MNKNKIFLFLFSLITLTACSSIDSYIPSFLTEGSIPPAIQEIVASRVNPDKELYSVASSQLSKSGSTLAQSRANNSASESLRRKVKSEVEAQLRGYLEDMDAFSKSIVNPAFSDLANYSTDLSMKKSSQKGAWEDSEKVYSLITVDRSEVMKITDTVFKDFIKAASKNLENIK</sequence>
<evidence type="ECO:0000313" key="3">
    <source>
        <dbReference type="Proteomes" id="UP000230056"/>
    </source>
</evidence>
<evidence type="ECO:0000256" key="1">
    <source>
        <dbReference type="SAM" id="SignalP"/>
    </source>
</evidence>
<organism evidence="2 3">
    <name type="scientific">Fusobacterium pseudoperiodonticum</name>
    <dbReference type="NCBI Taxonomy" id="2663009"/>
    <lineage>
        <taxon>Bacteria</taxon>
        <taxon>Fusobacteriati</taxon>
        <taxon>Fusobacteriota</taxon>
        <taxon>Fusobacteriia</taxon>
        <taxon>Fusobacteriales</taxon>
        <taxon>Fusobacteriaceae</taxon>
        <taxon>Fusobacterium</taxon>
    </lineage>
</organism>
<feature type="signal peptide" evidence="1">
    <location>
        <begin position="1"/>
        <end position="20"/>
    </location>
</feature>
<dbReference type="RefSeq" id="WP_100025460.1">
    <property type="nucleotide sequence ID" value="NZ_CP024699.1"/>
</dbReference>
<dbReference type="PROSITE" id="PS51257">
    <property type="entry name" value="PROKAR_LIPOPROTEIN"/>
    <property type="match status" value="1"/>
</dbReference>
<accession>A0A2D3NXU2</accession>